<accession>X0Z1Z6</accession>
<dbReference type="AlphaFoldDB" id="X0Z1Z6"/>
<organism evidence="1">
    <name type="scientific">marine sediment metagenome</name>
    <dbReference type="NCBI Taxonomy" id="412755"/>
    <lineage>
        <taxon>unclassified sequences</taxon>
        <taxon>metagenomes</taxon>
        <taxon>ecological metagenomes</taxon>
    </lineage>
</organism>
<dbReference type="InterPro" id="IPR028994">
    <property type="entry name" value="Integrin_alpha_N"/>
</dbReference>
<reference evidence="1" key="1">
    <citation type="journal article" date="2014" name="Front. Microbiol.">
        <title>High frequency of phylogenetically diverse reductive dehalogenase-homologous genes in deep subseafloor sedimentary metagenomes.</title>
        <authorList>
            <person name="Kawai M."/>
            <person name="Futagami T."/>
            <person name="Toyoda A."/>
            <person name="Takaki Y."/>
            <person name="Nishi S."/>
            <person name="Hori S."/>
            <person name="Arai W."/>
            <person name="Tsubouchi T."/>
            <person name="Morono Y."/>
            <person name="Uchiyama I."/>
            <person name="Ito T."/>
            <person name="Fujiyama A."/>
            <person name="Inagaki F."/>
            <person name="Takami H."/>
        </authorList>
    </citation>
    <scope>NUCLEOTIDE SEQUENCE</scope>
    <source>
        <strain evidence="1">Expedition CK06-06</strain>
    </source>
</reference>
<comment type="caution">
    <text evidence="1">The sequence shown here is derived from an EMBL/GenBank/DDBJ whole genome shotgun (WGS) entry which is preliminary data.</text>
</comment>
<proteinExistence type="predicted"/>
<feature type="non-terminal residue" evidence="1">
    <location>
        <position position="1"/>
    </location>
</feature>
<dbReference type="EMBL" id="BARS01057723">
    <property type="protein sequence ID" value="GAG42666.1"/>
    <property type="molecule type" value="Genomic_DNA"/>
</dbReference>
<evidence type="ECO:0000313" key="1">
    <source>
        <dbReference type="EMBL" id="GAG42666.1"/>
    </source>
</evidence>
<feature type="non-terminal residue" evidence="1">
    <location>
        <position position="129"/>
    </location>
</feature>
<name>X0Z1Z6_9ZZZZ</name>
<sequence>FALPHVDAHITFVRGLGDLNDDGIRDFAAGSDQIEDPATGQVVGAIYIVFGRTTGLEGDYLLEQLHLAPSHEDRLHGVMLKGTLAGEELARVFGDAADFNGDGIADAIVGNEEGAGGTGEAIVILGSPT</sequence>
<dbReference type="Gene3D" id="2.130.10.130">
    <property type="entry name" value="Integrin alpha, N-terminal"/>
    <property type="match status" value="1"/>
</dbReference>
<gene>
    <name evidence="1" type="ORF">S01H1_84515</name>
</gene>
<protein>
    <submittedName>
        <fullName evidence="1">Uncharacterized protein</fullName>
    </submittedName>
</protein>
<dbReference type="SUPFAM" id="SSF69318">
    <property type="entry name" value="Integrin alpha N-terminal domain"/>
    <property type="match status" value="1"/>
</dbReference>